<keyword evidence="7" id="KW-1185">Reference proteome</keyword>
<evidence type="ECO:0000256" key="4">
    <source>
        <dbReference type="SAM" id="SignalP"/>
    </source>
</evidence>
<name>A0ABX8REE3_9CLOT</name>
<evidence type="ECO:0000256" key="2">
    <source>
        <dbReference type="ARBA" id="ARBA00023295"/>
    </source>
</evidence>
<evidence type="ECO:0000256" key="3">
    <source>
        <dbReference type="PROSITE-ProRule" id="PRU01100"/>
    </source>
</evidence>
<organism evidence="6 7">
    <name type="scientific">Crassaminicella indica</name>
    <dbReference type="NCBI Taxonomy" id="2855394"/>
    <lineage>
        <taxon>Bacteria</taxon>
        <taxon>Bacillati</taxon>
        <taxon>Bacillota</taxon>
        <taxon>Clostridia</taxon>
        <taxon>Eubacteriales</taxon>
        <taxon>Clostridiaceae</taxon>
        <taxon>Crassaminicella</taxon>
    </lineage>
</organism>
<gene>
    <name evidence="6" type="ORF">KVH43_07890</name>
</gene>
<dbReference type="RefSeq" id="WP_218282016.1">
    <property type="nucleotide sequence ID" value="NZ_CP078093.1"/>
</dbReference>
<sequence>MKKNSFLLCVFIICFSSFFVYGNTVEAFDMGNENYNQYTTYINYADGYMINYPKDMWVDTTLSSVKTVIGNEKREIEIYYDDFRNTHHSSMGYINYSNAFIKNSTDHYKEYENMILVNGMQTHLLKWSRKKLSRVENDKNYYVSAEIIKNSHEVYTIFIKSATPFENYEEYMDIINSFQLIEKVDNHHINVKFKPVQKNLNDETKAFYQKYFLESDKLRWGIFEYTAPKSFWYLNALEDKIDYTFQFLVRYQSLDVPFPMEEMVNAYKNNRYVELTLQTMHMGQDNSSITYDILDGKYDDYFQRYAKKIKEFNHPILFRLNNEMNGDWCVYSSYYSSKDTNLYKEVWRYVYKIFEENGVDNVLWVWNPNDVSFPNFKWNHYLNYYPGDQYVDIIGLTGYNTGTYYQGEKWREFDEIYPQLYSEYISIFEQPFMITEFGSNEIGGDKVKWINDMFDGFSSNQYKNIKVAIWWNGIDWDKNMNPARIYRMDRREEFINTFRERLKYFHEGKEEGLENETI</sequence>
<protein>
    <submittedName>
        <fullName evidence="6">Endoglucanase</fullName>
    </submittedName>
</protein>
<evidence type="ECO:0000313" key="7">
    <source>
        <dbReference type="Proteomes" id="UP000886818"/>
    </source>
</evidence>
<feature type="signal peptide" evidence="4">
    <location>
        <begin position="1"/>
        <end position="22"/>
    </location>
</feature>
<dbReference type="PANTHER" id="PTHR40079:SF4">
    <property type="entry name" value="GH26 DOMAIN-CONTAINING PROTEIN-RELATED"/>
    <property type="match status" value="1"/>
</dbReference>
<dbReference type="PANTHER" id="PTHR40079">
    <property type="entry name" value="MANNAN ENDO-1,4-BETA-MANNOSIDASE E-RELATED"/>
    <property type="match status" value="1"/>
</dbReference>
<feature type="domain" description="GH26" evidence="5">
    <location>
        <begin position="202"/>
        <end position="498"/>
    </location>
</feature>
<dbReference type="InterPro" id="IPR022790">
    <property type="entry name" value="GH26_dom"/>
</dbReference>
<proteinExistence type="inferred from homology"/>
<evidence type="ECO:0000256" key="1">
    <source>
        <dbReference type="ARBA" id="ARBA00022801"/>
    </source>
</evidence>
<keyword evidence="4" id="KW-0732">Signal</keyword>
<reference evidence="6" key="1">
    <citation type="submission" date="2021-07" db="EMBL/GenBank/DDBJ databases">
        <title>Complete genome sequence of Crassaminicella sp. 143-21, isolated from a deep-sea hydrothermal vent.</title>
        <authorList>
            <person name="Li X."/>
        </authorList>
    </citation>
    <scope>NUCLEOTIDE SEQUENCE</scope>
    <source>
        <strain evidence="6">143-21</strain>
    </source>
</reference>
<evidence type="ECO:0000313" key="6">
    <source>
        <dbReference type="EMBL" id="QXM05316.1"/>
    </source>
</evidence>
<accession>A0ABX8REE3</accession>
<dbReference type="InterPro" id="IPR000805">
    <property type="entry name" value="Glyco_hydro_26"/>
</dbReference>
<dbReference type="Pfam" id="PF02156">
    <property type="entry name" value="Glyco_hydro_26"/>
    <property type="match status" value="1"/>
</dbReference>
<feature type="active site" description="Proton donor" evidence="3">
    <location>
        <position position="323"/>
    </location>
</feature>
<feature type="active site" description="Nucleophile" evidence="3">
    <location>
        <position position="436"/>
    </location>
</feature>
<feature type="chain" id="PRO_5047546272" evidence="4">
    <location>
        <begin position="23"/>
        <end position="518"/>
    </location>
</feature>
<comment type="similarity">
    <text evidence="3">Belongs to the glycosyl hydrolase 26 family.</text>
</comment>
<dbReference type="Proteomes" id="UP000886818">
    <property type="component" value="Chromosome"/>
</dbReference>
<dbReference type="EMBL" id="CP078093">
    <property type="protein sequence ID" value="QXM05316.1"/>
    <property type="molecule type" value="Genomic_DNA"/>
</dbReference>
<dbReference type="PROSITE" id="PS51764">
    <property type="entry name" value="GH26"/>
    <property type="match status" value="1"/>
</dbReference>
<keyword evidence="2 3" id="KW-0326">Glycosidase</keyword>
<keyword evidence="1 3" id="KW-0378">Hydrolase</keyword>
<evidence type="ECO:0000259" key="5">
    <source>
        <dbReference type="PROSITE" id="PS51764"/>
    </source>
</evidence>